<dbReference type="RefSeq" id="WP_179547688.1">
    <property type="nucleotide sequence ID" value="NZ_BSEW01000001.1"/>
</dbReference>
<dbReference type="Gene3D" id="2.30.22.10">
    <property type="entry name" value="Head domain of nucleotide exchange factor GrpE"/>
    <property type="match status" value="1"/>
</dbReference>
<dbReference type="EMBL" id="JACCBM010000001">
    <property type="protein sequence ID" value="NYD70583.1"/>
    <property type="molecule type" value="Genomic_DNA"/>
</dbReference>
<dbReference type="GO" id="GO:0000774">
    <property type="term" value="F:adenyl-nucleotide exchange factor activity"/>
    <property type="evidence" value="ECO:0007669"/>
    <property type="project" value="InterPro"/>
</dbReference>
<dbReference type="GO" id="GO:0005737">
    <property type="term" value="C:cytoplasm"/>
    <property type="evidence" value="ECO:0007669"/>
    <property type="project" value="UniProtKB-SubCell"/>
</dbReference>
<gene>
    <name evidence="3" type="primary">grpE</name>
    <name evidence="7" type="ORF">BJ984_001741</name>
</gene>
<dbReference type="PANTHER" id="PTHR21237:SF23">
    <property type="entry name" value="GRPE PROTEIN HOMOLOG, MITOCHONDRIAL"/>
    <property type="match status" value="1"/>
</dbReference>
<proteinExistence type="inferred from homology"/>
<comment type="caution">
    <text evidence="7">The sequence shown here is derived from an EMBL/GenBank/DDBJ whole genome shotgun (WGS) entry which is preliminary data.</text>
</comment>
<dbReference type="GO" id="GO:0006457">
    <property type="term" value="P:protein folding"/>
    <property type="evidence" value="ECO:0007669"/>
    <property type="project" value="InterPro"/>
</dbReference>
<feature type="region of interest" description="Disordered" evidence="6">
    <location>
        <begin position="1"/>
        <end position="31"/>
    </location>
</feature>
<evidence type="ECO:0000313" key="7">
    <source>
        <dbReference type="EMBL" id="NYD70583.1"/>
    </source>
</evidence>
<dbReference type="CDD" id="cd00446">
    <property type="entry name" value="GrpE"/>
    <property type="match status" value="1"/>
</dbReference>
<dbReference type="GO" id="GO:0051087">
    <property type="term" value="F:protein-folding chaperone binding"/>
    <property type="evidence" value="ECO:0007669"/>
    <property type="project" value="InterPro"/>
</dbReference>
<sequence>MADPEGTDTDVDTDAGAASAPPVAPDDPDLRLADLEDRWRRAVADLDNLRKRAAREIEFVRDSERAQAASVFLPVVDGLEDAVTYARGQSAGLAEGMQAIREQAVAALERLGYPRIDGVGVPFDPRIHEVVSVVGRGDRPPRTVVDVARLGFGTPDRLLRAAEVVVTSAEE</sequence>
<dbReference type="Gene3D" id="3.90.20.20">
    <property type="match status" value="1"/>
</dbReference>
<evidence type="ECO:0000256" key="4">
    <source>
        <dbReference type="RuleBase" id="RU000639"/>
    </source>
</evidence>
<evidence type="ECO:0000256" key="1">
    <source>
        <dbReference type="ARBA" id="ARBA00009054"/>
    </source>
</evidence>
<dbReference type="GO" id="GO:0051082">
    <property type="term" value="F:unfolded protein binding"/>
    <property type="evidence" value="ECO:0007669"/>
    <property type="project" value="TreeGrafter"/>
</dbReference>
<dbReference type="SUPFAM" id="SSF58014">
    <property type="entry name" value="Coiled-coil domain of nucleotide exchange factor GrpE"/>
    <property type="match status" value="1"/>
</dbReference>
<evidence type="ECO:0000256" key="5">
    <source>
        <dbReference type="RuleBase" id="RU004478"/>
    </source>
</evidence>
<evidence type="ECO:0000313" key="8">
    <source>
        <dbReference type="Proteomes" id="UP000549913"/>
    </source>
</evidence>
<dbReference type="PROSITE" id="PS01071">
    <property type="entry name" value="GRPE"/>
    <property type="match status" value="1"/>
</dbReference>
<dbReference type="InterPro" id="IPR013805">
    <property type="entry name" value="GrpE_CC"/>
</dbReference>
<keyword evidence="3" id="KW-0963">Cytoplasm</keyword>
<dbReference type="InterPro" id="IPR009012">
    <property type="entry name" value="GrpE_head"/>
</dbReference>
<evidence type="ECO:0000256" key="3">
    <source>
        <dbReference type="HAMAP-Rule" id="MF_01151"/>
    </source>
</evidence>
<dbReference type="PANTHER" id="PTHR21237">
    <property type="entry name" value="GRPE PROTEIN"/>
    <property type="match status" value="1"/>
</dbReference>
<reference evidence="7 8" key="1">
    <citation type="submission" date="2020-07" db="EMBL/GenBank/DDBJ databases">
        <title>Sequencing the genomes of 1000 actinobacteria strains.</title>
        <authorList>
            <person name="Klenk H.-P."/>
        </authorList>
    </citation>
    <scope>NUCLEOTIDE SEQUENCE [LARGE SCALE GENOMIC DNA]</scope>
    <source>
        <strain evidence="7 8">DSM 26474</strain>
    </source>
</reference>
<evidence type="ECO:0000256" key="6">
    <source>
        <dbReference type="SAM" id="MobiDB-lite"/>
    </source>
</evidence>
<dbReference type="SUPFAM" id="SSF51064">
    <property type="entry name" value="Head domain of nucleotide exchange factor GrpE"/>
    <property type="match status" value="1"/>
</dbReference>
<comment type="similarity">
    <text evidence="1 3 5">Belongs to the GrpE family.</text>
</comment>
<evidence type="ECO:0000256" key="2">
    <source>
        <dbReference type="ARBA" id="ARBA00023186"/>
    </source>
</evidence>
<dbReference type="HAMAP" id="MF_01151">
    <property type="entry name" value="GrpE"/>
    <property type="match status" value="1"/>
</dbReference>
<dbReference type="GO" id="GO:0042803">
    <property type="term" value="F:protein homodimerization activity"/>
    <property type="evidence" value="ECO:0007669"/>
    <property type="project" value="InterPro"/>
</dbReference>
<accession>A0A852SP75</accession>
<comment type="subcellular location">
    <subcellularLocation>
        <location evidence="3">Cytoplasm</location>
    </subcellularLocation>
</comment>
<dbReference type="Pfam" id="PF01025">
    <property type="entry name" value="GrpE"/>
    <property type="match status" value="1"/>
</dbReference>
<dbReference type="InterPro" id="IPR000740">
    <property type="entry name" value="GrpE"/>
</dbReference>
<comment type="function">
    <text evidence="3 4">Participates actively in the response to hyperosmotic and heat shock by preventing the aggregation of stress-denatured proteins, in association with DnaK and GrpE. It is the nucleotide exchange factor for DnaK and may function as a thermosensor. Unfolded proteins bind initially to DnaJ; upon interaction with the DnaJ-bound protein, DnaK hydrolyzes its bound ATP, resulting in the formation of a stable complex. GrpE releases ADP from DnaK; ATP binding to DnaK triggers the release of the substrate protein, thus completing the reaction cycle. Several rounds of ATP-dependent interactions between DnaJ, DnaK and GrpE are required for fully efficient folding.</text>
</comment>
<feature type="compositionally biased region" description="Acidic residues" evidence="6">
    <location>
        <begin position="1"/>
        <end position="13"/>
    </location>
</feature>
<name>A0A852SP75_9MICO</name>
<dbReference type="PRINTS" id="PR00773">
    <property type="entry name" value="GRPEPROTEIN"/>
</dbReference>
<keyword evidence="3 4" id="KW-0346">Stress response</keyword>
<protein>
    <recommendedName>
        <fullName evidence="3 4">Protein GrpE</fullName>
    </recommendedName>
    <alternativeName>
        <fullName evidence="3">HSP-70 cofactor</fullName>
    </alternativeName>
</protein>
<organism evidence="7 8">
    <name type="scientific">Herbiconiux flava</name>
    <dbReference type="NCBI Taxonomy" id="881268"/>
    <lineage>
        <taxon>Bacteria</taxon>
        <taxon>Bacillati</taxon>
        <taxon>Actinomycetota</taxon>
        <taxon>Actinomycetes</taxon>
        <taxon>Micrococcales</taxon>
        <taxon>Microbacteriaceae</taxon>
        <taxon>Herbiconiux</taxon>
    </lineage>
</organism>
<keyword evidence="2 3" id="KW-0143">Chaperone</keyword>
<comment type="subunit">
    <text evidence="3">Homodimer.</text>
</comment>
<keyword evidence="8" id="KW-1185">Reference proteome</keyword>
<dbReference type="Proteomes" id="UP000549913">
    <property type="component" value="Unassembled WGS sequence"/>
</dbReference>
<dbReference type="AlphaFoldDB" id="A0A852SP75"/>